<dbReference type="InterPro" id="IPR000392">
    <property type="entry name" value="NifH/frxC"/>
</dbReference>
<dbReference type="PANTHER" id="PTHR42864">
    <property type="entry name" value="LIGHT-INDEPENDENT PROTOCHLOROPHYLLIDE REDUCTASE IRON-SULFUR ATP-BINDING PROTEIN"/>
    <property type="match status" value="1"/>
</dbReference>
<reference evidence="10 11" key="1">
    <citation type="submission" date="2021-06" db="EMBL/GenBank/DDBJ databases">
        <title>Complete genome sequence of the secondary alcohol utilizing methanogen Methanospirillum hungatei strain GP1.</title>
        <authorList>
            <person name="Day L.A."/>
            <person name="Costa K.C."/>
        </authorList>
    </citation>
    <scope>NUCLEOTIDE SEQUENCE [LARGE SCALE GENOMIC DNA]</scope>
    <source>
        <strain evidence="10 11">GP1</strain>
    </source>
</reference>
<sequence>MDSGSREGIQIKIAIYGKGGIGKSTISANTSAALAMNGYRILQVGCDPKHDSTRLLLGGKIPMTVLEYIKTHDPSERKAEDIVFRGFGDVACVESGGPEPGVGCAGRGVITTFELLEELGVQSSLFDVTLYDVLGDVVCGGFAVPIRSEYADAVYIITSGEFMSLYAANNILKGIRNFTETKNRIAGIIHNARGDLEEDLRVKRFADAVSLPVVIQIPRSDIFAKSEKDGCTVIQRYPDSPEAVLFHKFAQHTMILHPDNGGLLYPAAPLSDTDLECIVLMRNEIVPNTKFIFHPHNTKSVQKTLSVSVKNKRPLIGCAFAGAVSASSQVTDAATVMHGPRSCTLMMYEKLLDTLQNSSIRFGHEYRKNLTKRLYSTDMADEDFIFGGETKLKETLESVISDGFSLIFIVTTCPPGIIGDDIDKVIAGVTKQHDAIRIVPIKVDGNLVGDYVQGVMDAHNAVISLVEKDISSGQTPLVNIIAEKWLAENEEQSIKAVLELLDRLGIGINCRFLIHSDSRSLIRFNEASLNLPADRDDTVASIKTLLAPVSSVPFLDMPLPTGFFETKEWLMAVARVFDMEEKAREIIEAEEIKYKKKIELLKPDLERKTILISTYPKSVDWVCDLAYDLGMSILKIGLTYSPFSEEFISRYSTRFPIVHNYTLEMRSDDIRDLKPDLVLLTYPSLRRSDYARSAHIPYCPGFGFLAGIDRAMMWIDQMKVPVIEGWKLDGDGIT</sequence>
<dbReference type="InterPro" id="IPR030655">
    <property type="entry name" value="NifH/chlL_CS"/>
</dbReference>
<evidence type="ECO:0000256" key="3">
    <source>
        <dbReference type="ARBA" id="ARBA00022723"/>
    </source>
</evidence>
<dbReference type="Pfam" id="PF00148">
    <property type="entry name" value="Oxidored_nitro"/>
    <property type="match status" value="1"/>
</dbReference>
<keyword evidence="6 8" id="KW-0408">Iron</keyword>
<dbReference type="EMBL" id="CP077107">
    <property type="protein sequence ID" value="QXO95756.1"/>
    <property type="molecule type" value="Genomic_DNA"/>
</dbReference>
<proteinExistence type="inferred from homology"/>
<evidence type="ECO:0000313" key="10">
    <source>
        <dbReference type="EMBL" id="QXO95756.1"/>
    </source>
</evidence>
<accession>A0A8F5VP12</accession>
<dbReference type="Gene3D" id="3.40.50.1980">
    <property type="entry name" value="Nitrogenase molybdenum iron protein domain"/>
    <property type="match status" value="1"/>
</dbReference>
<dbReference type="PRINTS" id="PR00091">
    <property type="entry name" value="NITROGNASEII"/>
</dbReference>
<evidence type="ECO:0000256" key="4">
    <source>
        <dbReference type="ARBA" id="ARBA00022741"/>
    </source>
</evidence>
<keyword evidence="8" id="KW-0560">Oxidoreductase</keyword>
<evidence type="ECO:0000256" key="6">
    <source>
        <dbReference type="ARBA" id="ARBA00023004"/>
    </source>
</evidence>
<evidence type="ECO:0000256" key="1">
    <source>
        <dbReference type="ARBA" id="ARBA00001966"/>
    </source>
</evidence>
<keyword evidence="8" id="KW-0004">4Fe-4S</keyword>
<evidence type="ECO:0000256" key="8">
    <source>
        <dbReference type="RuleBase" id="RU003688"/>
    </source>
</evidence>
<dbReference type="PROSITE" id="PS00692">
    <property type="entry name" value="NIFH_FRXC_2"/>
    <property type="match status" value="1"/>
</dbReference>
<dbReference type="InterPro" id="IPR000510">
    <property type="entry name" value="Nase/OxRdtase_comp1"/>
</dbReference>
<evidence type="ECO:0000259" key="9">
    <source>
        <dbReference type="Pfam" id="PF00148"/>
    </source>
</evidence>
<dbReference type="Proteomes" id="UP000694228">
    <property type="component" value="Chromosome"/>
</dbReference>
<dbReference type="Gene3D" id="3.40.50.12380">
    <property type="entry name" value="Nitrogenase MoFe cofactor biosynthesis protein NifE, C-terminal"/>
    <property type="match status" value="1"/>
</dbReference>
<dbReference type="InterPro" id="IPR027417">
    <property type="entry name" value="P-loop_NTPase"/>
</dbReference>
<evidence type="ECO:0000256" key="2">
    <source>
        <dbReference type="ARBA" id="ARBA00005504"/>
    </source>
</evidence>
<dbReference type="GO" id="GO:0016491">
    <property type="term" value="F:oxidoreductase activity"/>
    <property type="evidence" value="ECO:0007669"/>
    <property type="project" value="UniProtKB-KW"/>
</dbReference>
<evidence type="ECO:0000256" key="5">
    <source>
        <dbReference type="ARBA" id="ARBA00022840"/>
    </source>
</evidence>
<organism evidence="10 11">
    <name type="scientific">Methanospirillum hungatei</name>
    <dbReference type="NCBI Taxonomy" id="2203"/>
    <lineage>
        <taxon>Archaea</taxon>
        <taxon>Methanobacteriati</taxon>
        <taxon>Methanobacteriota</taxon>
        <taxon>Stenosarchaea group</taxon>
        <taxon>Methanomicrobia</taxon>
        <taxon>Methanomicrobiales</taxon>
        <taxon>Methanospirillaceae</taxon>
        <taxon>Methanospirillum</taxon>
    </lineage>
</organism>
<dbReference type="SUPFAM" id="SSF53807">
    <property type="entry name" value="Helical backbone' metal receptor"/>
    <property type="match status" value="1"/>
</dbReference>
<comment type="cofactor">
    <cofactor evidence="1">
        <name>[4Fe-4S] cluster</name>
        <dbReference type="ChEBI" id="CHEBI:49883"/>
    </cofactor>
</comment>
<dbReference type="PANTHER" id="PTHR42864:SF2">
    <property type="entry name" value="LIGHT-INDEPENDENT PROTOCHLOROPHYLLIDE REDUCTASE IRON-SULFUR ATP-BINDING PROTEIN"/>
    <property type="match status" value="1"/>
</dbReference>
<name>A0A8F5VP12_METHU</name>
<dbReference type="OrthoDB" id="53358at2157"/>
<dbReference type="CDD" id="cd02040">
    <property type="entry name" value="NifH"/>
    <property type="match status" value="1"/>
</dbReference>
<keyword evidence="5 8" id="KW-0067">ATP-binding</keyword>
<dbReference type="GO" id="GO:0051539">
    <property type="term" value="F:4 iron, 4 sulfur cluster binding"/>
    <property type="evidence" value="ECO:0007669"/>
    <property type="project" value="UniProtKB-KW"/>
</dbReference>
<keyword evidence="4 8" id="KW-0547">Nucleotide-binding</keyword>
<evidence type="ECO:0000256" key="7">
    <source>
        <dbReference type="ARBA" id="ARBA00023014"/>
    </source>
</evidence>
<evidence type="ECO:0000313" key="11">
    <source>
        <dbReference type="Proteomes" id="UP000694228"/>
    </source>
</evidence>
<dbReference type="PROSITE" id="PS51026">
    <property type="entry name" value="NIFH_FRXC_3"/>
    <property type="match status" value="1"/>
</dbReference>
<protein>
    <submittedName>
        <fullName evidence="10">AAA family ATPase</fullName>
    </submittedName>
</protein>
<keyword evidence="7 8" id="KW-0411">Iron-sulfur</keyword>
<dbReference type="Pfam" id="PF00142">
    <property type="entry name" value="Fer4_NifH"/>
    <property type="match status" value="1"/>
</dbReference>
<dbReference type="SUPFAM" id="SSF52540">
    <property type="entry name" value="P-loop containing nucleoside triphosphate hydrolases"/>
    <property type="match status" value="1"/>
</dbReference>
<gene>
    <name evidence="10" type="ORF">KSK55_05015</name>
</gene>
<dbReference type="AlphaFoldDB" id="A0A8F5VP12"/>
<dbReference type="Gene3D" id="3.40.50.300">
    <property type="entry name" value="P-loop containing nucleotide triphosphate hydrolases"/>
    <property type="match status" value="1"/>
</dbReference>
<comment type="similarity">
    <text evidence="2 8">Belongs to the NifH/BchL/ChlL family.</text>
</comment>
<feature type="domain" description="Nitrogenase/oxidoreductase component 1" evidence="9">
    <location>
        <begin position="318"/>
        <end position="683"/>
    </location>
</feature>
<keyword evidence="3 8" id="KW-0479">Metal-binding</keyword>
<dbReference type="GO" id="GO:0005524">
    <property type="term" value="F:ATP binding"/>
    <property type="evidence" value="ECO:0007669"/>
    <property type="project" value="UniProtKB-KW"/>
</dbReference>
<dbReference type="PROSITE" id="PS00746">
    <property type="entry name" value="NIFH_FRXC_1"/>
    <property type="match status" value="1"/>
</dbReference>
<dbReference type="GO" id="GO:0046872">
    <property type="term" value="F:metal ion binding"/>
    <property type="evidence" value="ECO:0007669"/>
    <property type="project" value="UniProtKB-KW"/>
</dbReference>